<gene>
    <name evidence="9" type="ORF">ADM99_08665</name>
</gene>
<dbReference type="Proteomes" id="UP000050430">
    <property type="component" value="Unassembled WGS sequence"/>
</dbReference>
<dbReference type="RefSeq" id="WP_062420126.1">
    <property type="nucleotide sequence ID" value="NZ_BBYA01000001.1"/>
</dbReference>
<keyword evidence="5" id="KW-0574">Periplasm</keyword>
<keyword evidence="10" id="KW-1185">Reference proteome</keyword>
<keyword evidence="3" id="KW-0808">Transferase</keyword>
<evidence type="ECO:0000256" key="1">
    <source>
        <dbReference type="ARBA" id="ARBA00004418"/>
    </source>
</evidence>
<dbReference type="AlphaFoldDB" id="A0A0P6XQ80"/>
<evidence type="ECO:0000313" key="10">
    <source>
        <dbReference type="Proteomes" id="UP000050430"/>
    </source>
</evidence>
<evidence type="ECO:0000313" key="9">
    <source>
        <dbReference type="EMBL" id="KPL71555.1"/>
    </source>
</evidence>
<evidence type="ECO:0000256" key="7">
    <source>
        <dbReference type="SAM" id="Phobius"/>
    </source>
</evidence>
<sequence length="365" mass="41409">MTENTEPVSRKLSWITIIPLAALIMLGVFGLFSRWATPIDLLSPNGVGTSFASLVDFPVNYGRSFNTNFIFRDSLIRMDYWMRYFVLHETVFPQVLMGRDGWMYYTHEGNLDYYQRVHPLTEAQQQSIRDNMLSIQSKLEKDGIRFLFVIAPNKETIYPEYLPDGIVRAENPTWADQVLVSLDGTGIPILDLRNTMLAEKEKAPVYFKTDTHWNPIGARAAYEAILLALQPDFPILKPHPLSDFDQVTESTSGDLAGLIHLKGDITEPFTALHARFEKPSRGLKNPPAGQMITVMPDQALPKAVIFRDSFFNGLQPFTSEHFSRVVYVSDFSVDLGLVAEEKPDVVILELAERYLDHLIEPDGRP</sequence>
<dbReference type="GO" id="GO:0042597">
    <property type="term" value="C:periplasmic space"/>
    <property type="evidence" value="ECO:0007669"/>
    <property type="project" value="UniProtKB-SubCell"/>
</dbReference>
<dbReference type="OrthoDB" id="278039at2"/>
<evidence type="ECO:0000256" key="3">
    <source>
        <dbReference type="ARBA" id="ARBA00022679"/>
    </source>
</evidence>
<dbReference type="GO" id="GO:0016740">
    <property type="term" value="F:transferase activity"/>
    <property type="evidence" value="ECO:0007669"/>
    <property type="project" value="UniProtKB-KW"/>
</dbReference>
<protein>
    <recommendedName>
        <fullName evidence="8">AlgX/AlgJ SGNH hydrolase-like domain-containing protein</fullName>
    </recommendedName>
</protein>
<feature type="transmembrane region" description="Helical" evidence="7">
    <location>
        <begin position="12"/>
        <end position="32"/>
    </location>
</feature>
<accession>A0A0P6XQ80</accession>
<reference evidence="9 10" key="1">
    <citation type="submission" date="2015-07" db="EMBL/GenBank/DDBJ databases">
        <title>Genome sequence of Leptolinea tardivitalis DSM 16556.</title>
        <authorList>
            <person name="Hemp J."/>
            <person name="Ward L.M."/>
            <person name="Pace L.A."/>
            <person name="Fischer W.W."/>
        </authorList>
    </citation>
    <scope>NUCLEOTIDE SEQUENCE [LARGE SCALE GENOMIC DNA]</scope>
    <source>
        <strain evidence="9 10">YMTK-2</strain>
    </source>
</reference>
<dbReference type="STRING" id="229920.ADM99_08665"/>
<name>A0A0P6XQ80_9CHLR</name>
<comment type="caution">
    <text evidence="9">The sequence shown here is derived from an EMBL/GenBank/DDBJ whole genome shotgun (WGS) entry which is preliminary data.</text>
</comment>
<comment type="subcellular location">
    <subcellularLocation>
        <location evidence="1">Periplasm</location>
    </subcellularLocation>
</comment>
<dbReference type="InterPro" id="IPR031811">
    <property type="entry name" value="ALGX/ALGJ_SGNH-like"/>
</dbReference>
<evidence type="ECO:0000256" key="4">
    <source>
        <dbReference type="ARBA" id="ARBA00022729"/>
    </source>
</evidence>
<comment type="pathway">
    <text evidence="2">Glycan biosynthesis; alginate biosynthesis.</text>
</comment>
<evidence type="ECO:0000259" key="8">
    <source>
        <dbReference type="Pfam" id="PF16822"/>
    </source>
</evidence>
<evidence type="ECO:0000256" key="6">
    <source>
        <dbReference type="ARBA" id="ARBA00022841"/>
    </source>
</evidence>
<organism evidence="9 10">
    <name type="scientific">Leptolinea tardivitalis</name>
    <dbReference type="NCBI Taxonomy" id="229920"/>
    <lineage>
        <taxon>Bacteria</taxon>
        <taxon>Bacillati</taxon>
        <taxon>Chloroflexota</taxon>
        <taxon>Anaerolineae</taxon>
        <taxon>Anaerolineales</taxon>
        <taxon>Anaerolineaceae</taxon>
        <taxon>Leptolinea</taxon>
    </lineage>
</organism>
<keyword evidence="7" id="KW-1133">Transmembrane helix</keyword>
<keyword evidence="4" id="KW-0732">Signal</keyword>
<dbReference type="EMBL" id="LGCK01000010">
    <property type="protein sequence ID" value="KPL71555.1"/>
    <property type="molecule type" value="Genomic_DNA"/>
</dbReference>
<feature type="domain" description="AlgX/AlgJ SGNH hydrolase-like" evidence="8">
    <location>
        <begin position="95"/>
        <end position="262"/>
    </location>
</feature>
<evidence type="ECO:0000256" key="5">
    <source>
        <dbReference type="ARBA" id="ARBA00022764"/>
    </source>
</evidence>
<keyword evidence="6" id="KW-0016">Alginate biosynthesis</keyword>
<keyword evidence="7" id="KW-0812">Transmembrane</keyword>
<dbReference type="GO" id="GO:0042121">
    <property type="term" value="P:alginic acid biosynthetic process"/>
    <property type="evidence" value="ECO:0007669"/>
    <property type="project" value="UniProtKB-UniPathway"/>
</dbReference>
<dbReference type="UniPathway" id="UPA00286"/>
<keyword evidence="7" id="KW-0472">Membrane</keyword>
<proteinExistence type="predicted"/>
<evidence type="ECO:0000256" key="2">
    <source>
        <dbReference type="ARBA" id="ARBA00005182"/>
    </source>
</evidence>
<dbReference type="Pfam" id="PF16822">
    <property type="entry name" value="ALGX"/>
    <property type="match status" value="1"/>
</dbReference>